<dbReference type="OrthoDB" id="9807414at2"/>
<keyword evidence="2" id="KW-0328">Glycosyltransferase</keyword>
<keyword evidence="3 6" id="KW-0808">Transferase</keyword>
<dbReference type="AlphaFoldDB" id="A0A437NZE5"/>
<dbReference type="PANTHER" id="PTHR12526:SF640">
    <property type="entry name" value="COLANIC ACID BIOSYNTHESIS GLYCOSYLTRANSFERASE WCAL-RELATED"/>
    <property type="match status" value="1"/>
</dbReference>
<dbReference type="InterPro" id="IPR028098">
    <property type="entry name" value="Glyco_trans_4-like_N"/>
</dbReference>
<dbReference type="RefSeq" id="WP_127732439.1">
    <property type="nucleotide sequence ID" value="NZ_SACP01000022.1"/>
</dbReference>
<evidence type="ECO:0000313" key="7">
    <source>
        <dbReference type="Proteomes" id="UP000286997"/>
    </source>
</evidence>
<evidence type="ECO:0000256" key="1">
    <source>
        <dbReference type="ARBA" id="ARBA00009481"/>
    </source>
</evidence>
<dbReference type="PANTHER" id="PTHR12526">
    <property type="entry name" value="GLYCOSYLTRANSFERASE"/>
    <property type="match status" value="1"/>
</dbReference>
<sequence>MHVVVVTNFSQARGGAEKVAIESARALAERGVAVGFVHGVDGPADPLLDHPGIRRIGLGLPDVWDLPAWRGALEGIWNRDAAHRLGEVLRGLAPDLIHLHQWTRSLSPAILPALAAAGCPLALTVHDYFLACPNGVYYRFDAGEPCGLAPLSPSCFSAPCDPQSRAHKLVRFARGAATRLAFDRSFRDRPVDLVHVSDGSLARLAPLLAGRPFRHHRIDNPVRVARAAPARPERGDAVAFVGRLTREKGADLVAEAAARAGLTALFVGDGPLAGELSGQPGVEMAGWREPAAVEALLRDRARAVLAPSRWFETGPLTVYEALAAGIPAIASDRAGAAERIAPGETGFVVAPEPEALAAAVGSLRDDDRVRRMGAAAHARYWAAPASLDAHARALCRLYGAMLAPAAAEAPCFERSAI</sequence>
<dbReference type="EMBL" id="SACP01000022">
    <property type="protein sequence ID" value="RVU15328.1"/>
    <property type="molecule type" value="Genomic_DNA"/>
</dbReference>
<proteinExistence type="inferred from homology"/>
<dbReference type="Pfam" id="PF00534">
    <property type="entry name" value="Glycos_transf_1"/>
    <property type="match status" value="1"/>
</dbReference>
<dbReference type="Gene3D" id="3.40.50.2000">
    <property type="entry name" value="Glycogen Phosphorylase B"/>
    <property type="match status" value="2"/>
</dbReference>
<evidence type="ECO:0000259" key="5">
    <source>
        <dbReference type="Pfam" id="PF13439"/>
    </source>
</evidence>
<comment type="caution">
    <text evidence="6">The sequence shown here is derived from an EMBL/GenBank/DDBJ whole genome shotgun (WGS) entry which is preliminary data.</text>
</comment>
<keyword evidence="7" id="KW-1185">Reference proteome</keyword>
<feature type="domain" description="Glycosyl transferase family 1" evidence="4">
    <location>
        <begin position="226"/>
        <end position="375"/>
    </location>
</feature>
<comment type="similarity">
    <text evidence="1">Belongs to the glycosyltransferase group 1 family. Glycosyltransferase 4 subfamily.</text>
</comment>
<gene>
    <name evidence="6" type="ORF">EOE48_20055</name>
</gene>
<dbReference type="GO" id="GO:0016757">
    <property type="term" value="F:glycosyltransferase activity"/>
    <property type="evidence" value="ECO:0007669"/>
    <property type="project" value="UniProtKB-KW"/>
</dbReference>
<reference evidence="6 7" key="1">
    <citation type="submission" date="2019-01" db="EMBL/GenBank/DDBJ databases">
        <authorList>
            <person name="Chen W.-M."/>
        </authorList>
    </citation>
    <scope>NUCLEOTIDE SEQUENCE [LARGE SCALE GENOMIC DNA]</scope>
    <source>
        <strain evidence="6 7">TER-1</strain>
    </source>
</reference>
<feature type="domain" description="Glycosyltransferase subfamily 4-like N-terminal" evidence="5">
    <location>
        <begin position="14"/>
        <end position="130"/>
    </location>
</feature>
<dbReference type="InterPro" id="IPR001296">
    <property type="entry name" value="Glyco_trans_1"/>
</dbReference>
<dbReference type="Proteomes" id="UP000286997">
    <property type="component" value="Unassembled WGS sequence"/>
</dbReference>
<protein>
    <submittedName>
        <fullName evidence="6">Glycosyltransferase</fullName>
    </submittedName>
</protein>
<name>A0A437NZE5_9HYPH</name>
<evidence type="ECO:0000259" key="4">
    <source>
        <dbReference type="Pfam" id="PF00534"/>
    </source>
</evidence>
<dbReference type="Pfam" id="PF13439">
    <property type="entry name" value="Glyco_transf_4"/>
    <property type="match status" value="1"/>
</dbReference>
<evidence type="ECO:0000256" key="2">
    <source>
        <dbReference type="ARBA" id="ARBA00022676"/>
    </source>
</evidence>
<dbReference type="SUPFAM" id="SSF53756">
    <property type="entry name" value="UDP-Glycosyltransferase/glycogen phosphorylase"/>
    <property type="match status" value="1"/>
</dbReference>
<evidence type="ECO:0000256" key="3">
    <source>
        <dbReference type="ARBA" id="ARBA00022679"/>
    </source>
</evidence>
<organism evidence="6 7">
    <name type="scientific">Methylobacterium oryzihabitans</name>
    <dbReference type="NCBI Taxonomy" id="2499852"/>
    <lineage>
        <taxon>Bacteria</taxon>
        <taxon>Pseudomonadati</taxon>
        <taxon>Pseudomonadota</taxon>
        <taxon>Alphaproteobacteria</taxon>
        <taxon>Hyphomicrobiales</taxon>
        <taxon>Methylobacteriaceae</taxon>
        <taxon>Methylobacterium</taxon>
    </lineage>
</organism>
<accession>A0A437NZE5</accession>
<evidence type="ECO:0000313" key="6">
    <source>
        <dbReference type="EMBL" id="RVU15328.1"/>
    </source>
</evidence>